<sequence length="50" mass="5547">MAFMERKRACIITNGAFKGQRGFFTRDKNGVVVGVDLAGRLFSRVPLVSE</sequence>
<accession>A0A402APU3</accession>
<evidence type="ECO:0000313" key="1">
    <source>
        <dbReference type="EMBL" id="GCE21136.1"/>
    </source>
</evidence>
<reference evidence="2" key="1">
    <citation type="submission" date="2018-12" db="EMBL/GenBank/DDBJ databases">
        <title>Tengunoibacter tsumagoiensis gen. nov., sp. nov., Dictyobacter kobayashii sp. nov., D. alpinus sp. nov., and D. joshuensis sp. nov. and description of Dictyobacteraceae fam. nov. within the order Ktedonobacterales isolated from Tengu-no-mugimeshi.</title>
        <authorList>
            <person name="Wang C.M."/>
            <person name="Zheng Y."/>
            <person name="Sakai Y."/>
            <person name="Toyoda A."/>
            <person name="Minakuchi Y."/>
            <person name="Abe K."/>
            <person name="Yokota A."/>
            <person name="Yabe S."/>
        </authorList>
    </citation>
    <scope>NUCLEOTIDE SEQUENCE [LARGE SCALE GENOMIC DNA]</scope>
    <source>
        <strain evidence="2">Uno11</strain>
    </source>
</reference>
<protein>
    <submittedName>
        <fullName evidence="1">Uncharacterized protein</fullName>
    </submittedName>
</protein>
<organism evidence="1 2">
    <name type="scientific">Dictyobacter kobayashii</name>
    <dbReference type="NCBI Taxonomy" id="2014872"/>
    <lineage>
        <taxon>Bacteria</taxon>
        <taxon>Bacillati</taxon>
        <taxon>Chloroflexota</taxon>
        <taxon>Ktedonobacteria</taxon>
        <taxon>Ktedonobacterales</taxon>
        <taxon>Dictyobacteraceae</taxon>
        <taxon>Dictyobacter</taxon>
    </lineage>
</organism>
<dbReference type="Proteomes" id="UP000287188">
    <property type="component" value="Unassembled WGS sequence"/>
</dbReference>
<gene>
    <name evidence="1" type="ORF">KDK_49360</name>
</gene>
<keyword evidence="2" id="KW-1185">Reference proteome</keyword>
<evidence type="ECO:0000313" key="2">
    <source>
        <dbReference type="Proteomes" id="UP000287188"/>
    </source>
</evidence>
<dbReference type="AlphaFoldDB" id="A0A402APU3"/>
<comment type="caution">
    <text evidence="1">The sequence shown here is derived from an EMBL/GenBank/DDBJ whole genome shotgun (WGS) entry which is preliminary data.</text>
</comment>
<dbReference type="EMBL" id="BIFS01000001">
    <property type="protein sequence ID" value="GCE21136.1"/>
    <property type="molecule type" value="Genomic_DNA"/>
</dbReference>
<name>A0A402APU3_9CHLR</name>
<proteinExistence type="predicted"/>